<evidence type="ECO:0000313" key="2">
    <source>
        <dbReference type="Proteomes" id="UP000030671"/>
    </source>
</evidence>
<dbReference type="RefSeq" id="XP_009550728.1">
    <property type="nucleotide sequence ID" value="XM_009552433.1"/>
</dbReference>
<proteinExistence type="predicted"/>
<evidence type="ECO:0000313" key="1">
    <source>
        <dbReference type="EMBL" id="ETW77188.1"/>
    </source>
</evidence>
<dbReference type="HOGENOM" id="CLU_2146196_0_0_1"/>
<dbReference type="EMBL" id="KI925463">
    <property type="protein sequence ID" value="ETW77188.1"/>
    <property type="molecule type" value="Genomic_DNA"/>
</dbReference>
<gene>
    <name evidence="1" type="ORF">HETIRDRAFT_454546</name>
</gene>
<organism evidence="1 2">
    <name type="scientific">Heterobasidion irregulare (strain TC 32-1)</name>
    <dbReference type="NCBI Taxonomy" id="747525"/>
    <lineage>
        <taxon>Eukaryota</taxon>
        <taxon>Fungi</taxon>
        <taxon>Dikarya</taxon>
        <taxon>Basidiomycota</taxon>
        <taxon>Agaricomycotina</taxon>
        <taxon>Agaricomycetes</taxon>
        <taxon>Russulales</taxon>
        <taxon>Bondarzewiaceae</taxon>
        <taxon>Heterobasidion</taxon>
        <taxon>Heterobasidion annosum species complex</taxon>
    </lineage>
</organism>
<dbReference type="KEGG" id="hir:HETIRDRAFT_454546"/>
<dbReference type="Proteomes" id="UP000030671">
    <property type="component" value="Unassembled WGS sequence"/>
</dbReference>
<accession>W4JUF8</accession>
<sequence>MPALAIRAQGELVDDLRKSSGGSWRRQVSELGRELPQRTQAQSPTLSAYVVARPPIGCSPCSASPSSTCMPGLVSTSPEIPFLRPKSSKNEPDVRTQILAIAQPSQAQHREL</sequence>
<keyword evidence="2" id="KW-1185">Reference proteome</keyword>
<protein>
    <submittedName>
        <fullName evidence="1">Uncharacterized protein</fullName>
    </submittedName>
</protein>
<name>W4JUF8_HETIT</name>
<dbReference type="AlphaFoldDB" id="W4JUF8"/>
<reference evidence="1 2" key="1">
    <citation type="journal article" date="2012" name="New Phytol.">
        <title>Insight into trade-off between wood decay and parasitism from the genome of a fungal forest pathogen.</title>
        <authorList>
            <person name="Olson A."/>
            <person name="Aerts A."/>
            <person name="Asiegbu F."/>
            <person name="Belbahri L."/>
            <person name="Bouzid O."/>
            <person name="Broberg A."/>
            <person name="Canback B."/>
            <person name="Coutinho P.M."/>
            <person name="Cullen D."/>
            <person name="Dalman K."/>
            <person name="Deflorio G."/>
            <person name="van Diepen L.T."/>
            <person name="Dunand C."/>
            <person name="Duplessis S."/>
            <person name="Durling M."/>
            <person name="Gonthier P."/>
            <person name="Grimwood J."/>
            <person name="Fossdal C.G."/>
            <person name="Hansson D."/>
            <person name="Henrissat B."/>
            <person name="Hietala A."/>
            <person name="Himmelstrand K."/>
            <person name="Hoffmeister D."/>
            <person name="Hogberg N."/>
            <person name="James T.Y."/>
            <person name="Karlsson M."/>
            <person name="Kohler A."/>
            <person name="Kues U."/>
            <person name="Lee Y.H."/>
            <person name="Lin Y.C."/>
            <person name="Lind M."/>
            <person name="Lindquist E."/>
            <person name="Lombard V."/>
            <person name="Lucas S."/>
            <person name="Lunden K."/>
            <person name="Morin E."/>
            <person name="Murat C."/>
            <person name="Park J."/>
            <person name="Raffaello T."/>
            <person name="Rouze P."/>
            <person name="Salamov A."/>
            <person name="Schmutz J."/>
            <person name="Solheim H."/>
            <person name="Stahlberg J."/>
            <person name="Velez H."/>
            <person name="de Vries R.P."/>
            <person name="Wiebenga A."/>
            <person name="Woodward S."/>
            <person name="Yakovlev I."/>
            <person name="Garbelotto M."/>
            <person name="Martin F."/>
            <person name="Grigoriev I.V."/>
            <person name="Stenlid J."/>
        </authorList>
    </citation>
    <scope>NUCLEOTIDE SEQUENCE [LARGE SCALE GENOMIC DNA]</scope>
    <source>
        <strain evidence="1 2">TC 32-1</strain>
    </source>
</reference>
<dbReference type="GeneID" id="20676530"/>
<dbReference type="InParanoid" id="W4JUF8"/>